<evidence type="ECO:0000256" key="13">
    <source>
        <dbReference type="ARBA" id="ARBA00033093"/>
    </source>
</evidence>
<evidence type="ECO:0000259" key="17">
    <source>
        <dbReference type="Pfam" id="PF02769"/>
    </source>
</evidence>
<evidence type="ECO:0000256" key="1">
    <source>
        <dbReference type="ARBA" id="ARBA00004496"/>
    </source>
</evidence>
<dbReference type="GO" id="GO:0004637">
    <property type="term" value="F:phosphoribosylamine-glycine ligase activity"/>
    <property type="evidence" value="ECO:0007669"/>
    <property type="project" value="TreeGrafter"/>
</dbReference>
<protein>
    <recommendedName>
        <fullName evidence="5 15">Phosphoribosylformylglycinamidine cyclo-ligase</fullName>
        <ecNumber evidence="4 15">6.3.3.1</ecNumber>
    </recommendedName>
    <alternativeName>
        <fullName evidence="12 15">AIR synthase</fullName>
    </alternativeName>
    <alternativeName>
        <fullName evidence="13 15">AIRS</fullName>
    </alternativeName>
    <alternativeName>
        <fullName evidence="11 15">Phosphoribosyl-aminoimidazole synthetase</fullName>
    </alternativeName>
</protein>
<keyword evidence="9 15" id="KW-0658">Purine biosynthesis</keyword>
<dbReference type="NCBIfam" id="TIGR00878">
    <property type="entry name" value="purM"/>
    <property type="match status" value="1"/>
</dbReference>
<keyword evidence="10 15" id="KW-0067">ATP-binding</keyword>
<dbReference type="AlphaFoldDB" id="A0A5C4TKB2"/>
<dbReference type="PANTHER" id="PTHR10520:SF12">
    <property type="entry name" value="TRIFUNCTIONAL PURINE BIOSYNTHETIC PROTEIN ADENOSINE-3"/>
    <property type="match status" value="1"/>
</dbReference>
<dbReference type="GO" id="GO:0006189">
    <property type="term" value="P:'de novo' IMP biosynthetic process"/>
    <property type="evidence" value="ECO:0007669"/>
    <property type="project" value="UniProtKB-UniRule"/>
</dbReference>
<dbReference type="UniPathway" id="UPA00074">
    <property type="reaction ID" value="UER00129"/>
</dbReference>
<dbReference type="GO" id="GO:0005524">
    <property type="term" value="F:ATP binding"/>
    <property type="evidence" value="ECO:0007669"/>
    <property type="project" value="UniProtKB-KW"/>
</dbReference>
<dbReference type="FunFam" id="3.30.1330.10:FF:000001">
    <property type="entry name" value="Phosphoribosylformylglycinamidine cyclo-ligase"/>
    <property type="match status" value="1"/>
</dbReference>
<dbReference type="InterPro" id="IPR010918">
    <property type="entry name" value="PurM-like_C_dom"/>
</dbReference>
<evidence type="ECO:0000256" key="6">
    <source>
        <dbReference type="ARBA" id="ARBA00022490"/>
    </source>
</evidence>
<sequence>MGKDAYAKAGVDIHAGDEAVQKMKAAVESTYTPQVLSGLGGFGSVFEIPTGYQHPVLVSGTDGVGTKLLLAIGADRHDTIGQDLVAMVMNDIIAEGAKPLFLQDYLAVDKMRPEIVAETIGGIAKATKAVGASLIGGESAELPGLYAEKHYDLAAFGVGIAEKDEILDSEKNAEAGDILLGLPSSGVHSNGYSLVRSVFGIKEPADFNKLPKTVQEQLLTPTTLYYPIISKLLDEHRITGMSNITGGGIVGNLPRAFSKDLQAKITWGSWPILEIFNTLQQKGQLSTDDMLNTFNNGLGMILIIKPDQLKDVMNYFRETNQPVYEIGKLQSKANEKDAGVIFEGVAPWKK</sequence>
<evidence type="ECO:0000313" key="18">
    <source>
        <dbReference type="EMBL" id="TNK90941.1"/>
    </source>
</evidence>
<evidence type="ECO:0000256" key="11">
    <source>
        <dbReference type="ARBA" id="ARBA00031908"/>
    </source>
</evidence>
<evidence type="ECO:0000256" key="10">
    <source>
        <dbReference type="ARBA" id="ARBA00022840"/>
    </source>
</evidence>
<evidence type="ECO:0000256" key="8">
    <source>
        <dbReference type="ARBA" id="ARBA00022741"/>
    </source>
</evidence>
<dbReference type="GO" id="GO:0005829">
    <property type="term" value="C:cytosol"/>
    <property type="evidence" value="ECO:0007669"/>
    <property type="project" value="TreeGrafter"/>
</dbReference>
<evidence type="ECO:0000256" key="5">
    <source>
        <dbReference type="ARBA" id="ARBA00020367"/>
    </source>
</evidence>
<accession>A0A5C4TKB2</accession>
<dbReference type="PANTHER" id="PTHR10520">
    <property type="entry name" value="TRIFUNCTIONAL PURINE BIOSYNTHETIC PROTEIN ADENOSINE-3-RELATED"/>
    <property type="match status" value="1"/>
</dbReference>
<dbReference type="InterPro" id="IPR004733">
    <property type="entry name" value="PurM_cligase"/>
</dbReference>
<evidence type="ECO:0000256" key="3">
    <source>
        <dbReference type="ARBA" id="ARBA00010280"/>
    </source>
</evidence>
<evidence type="ECO:0000256" key="9">
    <source>
        <dbReference type="ARBA" id="ARBA00022755"/>
    </source>
</evidence>
<name>A0A5C4TKB2_FRUSA</name>
<dbReference type="RefSeq" id="WP_103434052.1">
    <property type="nucleotide sequence ID" value="NZ_BAAAXT010000017.1"/>
</dbReference>
<dbReference type="SUPFAM" id="SSF55326">
    <property type="entry name" value="PurM N-terminal domain-like"/>
    <property type="match status" value="1"/>
</dbReference>
<evidence type="ECO:0000256" key="4">
    <source>
        <dbReference type="ARBA" id="ARBA00013047"/>
    </source>
</evidence>
<dbReference type="GO" id="GO:0004641">
    <property type="term" value="F:phosphoribosylformylglycinamidine cyclo-ligase activity"/>
    <property type="evidence" value="ECO:0007669"/>
    <property type="project" value="UniProtKB-UniRule"/>
</dbReference>
<keyword evidence="7 15" id="KW-0436">Ligase</keyword>
<feature type="domain" description="PurM-like C-terminal" evidence="17">
    <location>
        <begin position="174"/>
        <end position="333"/>
    </location>
</feature>
<comment type="catalytic activity">
    <reaction evidence="14 15">
        <text>2-formamido-N(1)-(5-O-phospho-beta-D-ribosyl)acetamidine + ATP = 5-amino-1-(5-phospho-beta-D-ribosyl)imidazole + ADP + phosphate + H(+)</text>
        <dbReference type="Rhea" id="RHEA:23032"/>
        <dbReference type="ChEBI" id="CHEBI:15378"/>
        <dbReference type="ChEBI" id="CHEBI:30616"/>
        <dbReference type="ChEBI" id="CHEBI:43474"/>
        <dbReference type="ChEBI" id="CHEBI:137981"/>
        <dbReference type="ChEBI" id="CHEBI:147287"/>
        <dbReference type="ChEBI" id="CHEBI:456216"/>
        <dbReference type="EC" id="6.3.3.1"/>
    </reaction>
</comment>
<dbReference type="EMBL" id="QFCR01000002">
    <property type="protein sequence ID" value="TNK90941.1"/>
    <property type="molecule type" value="Genomic_DNA"/>
</dbReference>
<dbReference type="Pfam" id="PF00586">
    <property type="entry name" value="AIRS"/>
    <property type="match status" value="1"/>
</dbReference>
<feature type="domain" description="PurM-like N-terminal" evidence="16">
    <location>
        <begin position="56"/>
        <end position="161"/>
    </location>
</feature>
<dbReference type="InterPro" id="IPR036676">
    <property type="entry name" value="PurM-like_C_sf"/>
</dbReference>
<comment type="similarity">
    <text evidence="3 15">Belongs to the AIR synthase family.</text>
</comment>
<comment type="pathway">
    <text evidence="2 15">Purine metabolism; IMP biosynthesis via de novo pathway; 5-amino-1-(5-phospho-D-ribosyl)imidazole from N(2)-formyl-N(1)-(5-phospho-D-ribosyl)glycinamide: step 2/2.</text>
</comment>
<dbReference type="Pfam" id="PF02769">
    <property type="entry name" value="AIRS_C"/>
    <property type="match status" value="1"/>
</dbReference>
<dbReference type="EC" id="6.3.3.1" evidence="4 15"/>
<dbReference type="FunFam" id="3.90.650.10:FF:000011">
    <property type="entry name" value="Phosphoribosylformylglycinamidine cyclo-ligase"/>
    <property type="match status" value="1"/>
</dbReference>
<evidence type="ECO:0000256" key="15">
    <source>
        <dbReference type="HAMAP-Rule" id="MF_00741"/>
    </source>
</evidence>
<evidence type="ECO:0000256" key="2">
    <source>
        <dbReference type="ARBA" id="ARBA00004686"/>
    </source>
</evidence>
<evidence type="ECO:0000256" key="14">
    <source>
        <dbReference type="ARBA" id="ARBA00049057"/>
    </source>
</evidence>
<keyword evidence="6 15" id="KW-0963">Cytoplasm</keyword>
<evidence type="ECO:0000313" key="19">
    <source>
        <dbReference type="Proteomes" id="UP000313312"/>
    </source>
</evidence>
<evidence type="ECO:0000256" key="7">
    <source>
        <dbReference type="ARBA" id="ARBA00022598"/>
    </source>
</evidence>
<dbReference type="Gene3D" id="3.30.1330.10">
    <property type="entry name" value="PurM-like, N-terminal domain"/>
    <property type="match status" value="1"/>
</dbReference>
<proteinExistence type="inferred from homology"/>
<dbReference type="CDD" id="cd02196">
    <property type="entry name" value="PurM"/>
    <property type="match status" value="1"/>
</dbReference>
<dbReference type="GO" id="GO:0046084">
    <property type="term" value="P:adenine biosynthetic process"/>
    <property type="evidence" value="ECO:0007669"/>
    <property type="project" value="TreeGrafter"/>
</dbReference>
<keyword evidence="8 15" id="KW-0547">Nucleotide-binding</keyword>
<dbReference type="Proteomes" id="UP000313312">
    <property type="component" value="Unassembled WGS sequence"/>
</dbReference>
<comment type="caution">
    <text evidence="18">The sequence shown here is derived from an EMBL/GenBank/DDBJ whole genome shotgun (WGS) entry which is preliminary data.</text>
</comment>
<organism evidence="18 19">
    <name type="scientific">Fructilactobacillus sanfranciscensis</name>
    <name type="common">Lactobacillus sanfranciscensis</name>
    <dbReference type="NCBI Taxonomy" id="1625"/>
    <lineage>
        <taxon>Bacteria</taxon>
        <taxon>Bacillati</taxon>
        <taxon>Bacillota</taxon>
        <taxon>Bacilli</taxon>
        <taxon>Lactobacillales</taxon>
        <taxon>Lactobacillaceae</taxon>
        <taxon>Fructilactobacillus</taxon>
    </lineage>
</organism>
<evidence type="ECO:0000259" key="16">
    <source>
        <dbReference type="Pfam" id="PF00586"/>
    </source>
</evidence>
<evidence type="ECO:0000256" key="12">
    <source>
        <dbReference type="ARBA" id="ARBA00032931"/>
    </source>
</evidence>
<dbReference type="Gene3D" id="3.90.650.10">
    <property type="entry name" value="PurM-like C-terminal domain"/>
    <property type="match status" value="1"/>
</dbReference>
<dbReference type="HAMAP" id="MF_00741">
    <property type="entry name" value="AIRS"/>
    <property type="match status" value="1"/>
</dbReference>
<dbReference type="InterPro" id="IPR016188">
    <property type="entry name" value="PurM-like_N"/>
</dbReference>
<comment type="subcellular location">
    <subcellularLocation>
        <location evidence="1 15">Cytoplasm</location>
    </subcellularLocation>
</comment>
<dbReference type="InterPro" id="IPR036921">
    <property type="entry name" value="PurM-like_N_sf"/>
</dbReference>
<dbReference type="SUPFAM" id="SSF56042">
    <property type="entry name" value="PurM C-terminal domain-like"/>
    <property type="match status" value="1"/>
</dbReference>
<reference evidence="18 19" key="1">
    <citation type="submission" date="2018-05" db="EMBL/GenBank/DDBJ databases">
        <title>Lactobacillus sanfranciscensis Ah4 draft denome sequence.</title>
        <authorList>
            <person name="Zhang G."/>
        </authorList>
    </citation>
    <scope>NUCLEOTIDE SEQUENCE [LARGE SCALE GENOMIC DNA]</scope>
    <source>
        <strain evidence="18 19">Ah4</strain>
    </source>
</reference>
<gene>
    <name evidence="15" type="primary">purM</name>
    <name evidence="18" type="ORF">DID87_00920</name>
</gene>